<dbReference type="PANTHER" id="PTHR30160">
    <property type="entry name" value="TETRAACYLDISACCHARIDE 4'-KINASE-RELATED"/>
    <property type="match status" value="1"/>
</dbReference>
<sequence>MDNKNSINRWAAVKDKIDFKVILYYGGGLGDIAHRLFDSHYLRRLRSIKKAFPNLHIVQLVDTTRSMDTAKAMFELNPYIDTLYVCKQDFMNRDIFVFASNLLSKRKREMNHFQPELDADLVFLQTVNRVYELLAFPRSRSFTMDAFFQQFKLDINDFKQDDPQVYISKEEESYGKKVKSDLVEGSKSKVIGVHFFTGDGKRLIDPQYARVMIQELIDLGYKIIILGTEKESDYKNYENSWSKDMARFMNGFKDNPDVSYQCNDDSIRHKIAIIKNCDYFICNDSGLQHLAWITKTPTISMLREQTVMERDRFGRKTGYFWAIALNKPYASYIIMNKKSQFDTELILKRIKELDSTMKGEANG</sequence>
<keyword evidence="1" id="KW-0328">Glycosyltransferase</keyword>
<keyword evidence="2" id="KW-0808">Transferase</keyword>
<dbReference type="Gene3D" id="3.40.50.2000">
    <property type="entry name" value="Glycogen Phosphorylase B"/>
    <property type="match status" value="1"/>
</dbReference>
<evidence type="ECO:0000313" key="3">
    <source>
        <dbReference type="EMBL" id="KKN46997.1"/>
    </source>
</evidence>
<evidence type="ECO:0000256" key="2">
    <source>
        <dbReference type="ARBA" id="ARBA00022679"/>
    </source>
</evidence>
<dbReference type="InterPro" id="IPR002201">
    <property type="entry name" value="Glyco_trans_9"/>
</dbReference>
<gene>
    <name evidence="3" type="ORF">LCGC14_0667370</name>
</gene>
<reference evidence="3" key="1">
    <citation type="journal article" date="2015" name="Nature">
        <title>Complex archaea that bridge the gap between prokaryotes and eukaryotes.</title>
        <authorList>
            <person name="Spang A."/>
            <person name="Saw J.H."/>
            <person name="Jorgensen S.L."/>
            <person name="Zaremba-Niedzwiedzka K."/>
            <person name="Martijn J."/>
            <person name="Lind A.E."/>
            <person name="van Eijk R."/>
            <person name="Schleper C."/>
            <person name="Guy L."/>
            <person name="Ettema T.J."/>
        </authorList>
    </citation>
    <scope>NUCLEOTIDE SEQUENCE</scope>
</reference>
<dbReference type="GO" id="GO:0008713">
    <property type="term" value="F:ADP-heptose-lipopolysaccharide heptosyltransferase activity"/>
    <property type="evidence" value="ECO:0007669"/>
    <property type="project" value="TreeGrafter"/>
</dbReference>
<dbReference type="InterPro" id="IPR051199">
    <property type="entry name" value="LPS_LOS_Heptosyltrfase"/>
</dbReference>
<dbReference type="AlphaFoldDB" id="A0A0F9RC31"/>
<dbReference type="GO" id="GO:0005829">
    <property type="term" value="C:cytosol"/>
    <property type="evidence" value="ECO:0007669"/>
    <property type="project" value="TreeGrafter"/>
</dbReference>
<accession>A0A0F9RC31</accession>
<proteinExistence type="predicted"/>
<dbReference type="EMBL" id="LAZR01001300">
    <property type="protein sequence ID" value="KKN46997.1"/>
    <property type="molecule type" value="Genomic_DNA"/>
</dbReference>
<dbReference type="Pfam" id="PF01075">
    <property type="entry name" value="Glyco_transf_9"/>
    <property type="match status" value="1"/>
</dbReference>
<dbReference type="PANTHER" id="PTHR30160:SF7">
    <property type="entry name" value="ADP-HEPTOSE--LPS HEPTOSYLTRANSFERASE 2"/>
    <property type="match status" value="1"/>
</dbReference>
<protein>
    <submittedName>
        <fullName evidence="3">Uncharacterized protein</fullName>
    </submittedName>
</protein>
<organism evidence="3">
    <name type="scientific">marine sediment metagenome</name>
    <dbReference type="NCBI Taxonomy" id="412755"/>
    <lineage>
        <taxon>unclassified sequences</taxon>
        <taxon>metagenomes</taxon>
        <taxon>ecological metagenomes</taxon>
    </lineage>
</organism>
<evidence type="ECO:0000256" key="1">
    <source>
        <dbReference type="ARBA" id="ARBA00022676"/>
    </source>
</evidence>
<name>A0A0F9RC31_9ZZZZ</name>
<dbReference type="SUPFAM" id="SSF53756">
    <property type="entry name" value="UDP-Glycosyltransferase/glycogen phosphorylase"/>
    <property type="match status" value="1"/>
</dbReference>
<dbReference type="GO" id="GO:0009244">
    <property type="term" value="P:lipopolysaccharide core region biosynthetic process"/>
    <property type="evidence" value="ECO:0007669"/>
    <property type="project" value="TreeGrafter"/>
</dbReference>
<comment type="caution">
    <text evidence="3">The sequence shown here is derived from an EMBL/GenBank/DDBJ whole genome shotgun (WGS) entry which is preliminary data.</text>
</comment>